<keyword evidence="12" id="KW-1185">Reference proteome</keyword>
<dbReference type="Gene3D" id="3.30.70.1230">
    <property type="entry name" value="Nucleotide cyclase"/>
    <property type="match status" value="1"/>
</dbReference>
<evidence type="ECO:0000256" key="2">
    <source>
        <dbReference type="ARBA" id="ARBA00022692"/>
    </source>
</evidence>
<gene>
    <name evidence="11" type="primary">PLEST010004</name>
    <name evidence="11" type="ORF">PLESTB_001770200</name>
</gene>
<dbReference type="InterPro" id="IPR001054">
    <property type="entry name" value="A/G_cyclase"/>
</dbReference>
<evidence type="ECO:0000256" key="8">
    <source>
        <dbReference type="SAM" id="MobiDB-lite"/>
    </source>
</evidence>
<evidence type="ECO:0008006" key="13">
    <source>
        <dbReference type="Google" id="ProtNLM"/>
    </source>
</evidence>
<feature type="region of interest" description="Disordered" evidence="8">
    <location>
        <begin position="1420"/>
        <end position="1462"/>
    </location>
</feature>
<dbReference type="GO" id="GO:0000160">
    <property type="term" value="P:phosphorelay signal transduction system"/>
    <property type="evidence" value="ECO:0007669"/>
    <property type="project" value="InterPro"/>
</dbReference>
<dbReference type="InterPro" id="IPR050401">
    <property type="entry name" value="Cyclic_nucleotide_synthase"/>
</dbReference>
<evidence type="ECO:0000256" key="4">
    <source>
        <dbReference type="ARBA" id="ARBA00022989"/>
    </source>
</evidence>
<dbReference type="InterPro" id="IPR011006">
    <property type="entry name" value="CheY-like_superfamily"/>
</dbReference>
<keyword evidence="7" id="KW-0597">Phosphoprotein</keyword>
<dbReference type="GO" id="GO:0004016">
    <property type="term" value="F:adenylate cyclase activity"/>
    <property type="evidence" value="ECO:0007669"/>
    <property type="project" value="TreeGrafter"/>
</dbReference>
<dbReference type="SUPFAM" id="SSF52172">
    <property type="entry name" value="CheY-like"/>
    <property type="match status" value="1"/>
</dbReference>
<feature type="compositionally biased region" description="Polar residues" evidence="8">
    <location>
        <begin position="1834"/>
        <end position="1845"/>
    </location>
</feature>
<feature type="domain" description="Guanylate cyclase" evidence="10">
    <location>
        <begin position="152"/>
        <end position="278"/>
    </location>
</feature>
<dbReference type="Proteomes" id="UP001165080">
    <property type="component" value="Unassembled WGS sequence"/>
</dbReference>
<evidence type="ECO:0000256" key="6">
    <source>
        <dbReference type="ARBA" id="ARBA00023239"/>
    </source>
</evidence>
<feature type="compositionally biased region" description="Low complexity" evidence="8">
    <location>
        <begin position="1151"/>
        <end position="1169"/>
    </location>
</feature>
<evidence type="ECO:0000256" key="3">
    <source>
        <dbReference type="ARBA" id="ARBA00022741"/>
    </source>
</evidence>
<dbReference type="GO" id="GO:0007168">
    <property type="term" value="P:receptor guanylyl cyclase signaling pathway"/>
    <property type="evidence" value="ECO:0007669"/>
    <property type="project" value="TreeGrafter"/>
</dbReference>
<dbReference type="GO" id="GO:0005886">
    <property type="term" value="C:plasma membrane"/>
    <property type="evidence" value="ECO:0007669"/>
    <property type="project" value="TreeGrafter"/>
</dbReference>
<feature type="region of interest" description="Disordered" evidence="8">
    <location>
        <begin position="1834"/>
        <end position="1861"/>
    </location>
</feature>
<name>A0A9W6C0J1_9CHLO</name>
<keyword evidence="5" id="KW-0472">Membrane</keyword>
<feature type="region of interest" description="Disordered" evidence="8">
    <location>
        <begin position="654"/>
        <end position="730"/>
    </location>
</feature>
<dbReference type="EMBL" id="BRXU01000048">
    <property type="protein sequence ID" value="GLC61564.1"/>
    <property type="molecule type" value="Genomic_DNA"/>
</dbReference>
<dbReference type="PANTHER" id="PTHR11920:SF335">
    <property type="entry name" value="GUANYLATE CYCLASE"/>
    <property type="match status" value="1"/>
</dbReference>
<feature type="region of interest" description="Disordered" evidence="8">
    <location>
        <begin position="391"/>
        <end position="414"/>
    </location>
</feature>
<keyword evidence="3" id="KW-0547">Nucleotide-binding</keyword>
<feature type="region of interest" description="Disordered" evidence="8">
    <location>
        <begin position="1754"/>
        <end position="1773"/>
    </location>
</feature>
<dbReference type="SMART" id="SM00044">
    <property type="entry name" value="CYCc"/>
    <property type="match status" value="1"/>
</dbReference>
<feature type="region of interest" description="Disordered" evidence="8">
    <location>
        <begin position="2258"/>
        <end position="2303"/>
    </location>
</feature>
<feature type="compositionally biased region" description="Gly residues" evidence="8">
    <location>
        <begin position="2338"/>
        <end position="2354"/>
    </location>
</feature>
<feature type="compositionally biased region" description="Low complexity" evidence="8">
    <location>
        <begin position="2289"/>
        <end position="2303"/>
    </location>
</feature>
<comment type="caution">
    <text evidence="11">The sequence shown here is derived from an EMBL/GenBank/DDBJ whole genome shotgun (WGS) entry which is preliminary data.</text>
</comment>
<feature type="domain" description="Response regulatory" evidence="9">
    <location>
        <begin position="1"/>
        <end position="106"/>
    </location>
</feature>
<dbReference type="Gene3D" id="6.10.250.690">
    <property type="match status" value="1"/>
</dbReference>
<feature type="compositionally biased region" description="Low complexity" evidence="8">
    <location>
        <begin position="1440"/>
        <end position="1450"/>
    </location>
</feature>
<dbReference type="Pfam" id="PF00072">
    <property type="entry name" value="Response_reg"/>
    <property type="match status" value="1"/>
</dbReference>
<dbReference type="Pfam" id="PF00211">
    <property type="entry name" value="Guanylate_cyc"/>
    <property type="match status" value="1"/>
</dbReference>
<evidence type="ECO:0000313" key="12">
    <source>
        <dbReference type="Proteomes" id="UP001165080"/>
    </source>
</evidence>
<keyword evidence="2" id="KW-0812">Transmembrane</keyword>
<keyword evidence="6" id="KW-0456">Lyase</keyword>
<feature type="region of interest" description="Disordered" evidence="8">
    <location>
        <begin position="2206"/>
        <end position="2231"/>
    </location>
</feature>
<feature type="compositionally biased region" description="Low complexity" evidence="8">
    <location>
        <begin position="2266"/>
        <end position="2276"/>
    </location>
</feature>
<reference evidence="11 12" key="1">
    <citation type="journal article" date="2023" name="Commun. Biol.">
        <title>Reorganization of the ancestral sex-determining regions during the evolution of trioecy in Pleodorina starrii.</title>
        <authorList>
            <person name="Takahashi K."/>
            <person name="Suzuki S."/>
            <person name="Kawai-Toyooka H."/>
            <person name="Yamamoto K."/>
            <person name="Hamaji T."/>
            <person name="Ootsuki R."/>
            <person name="Yamaguchi H."/>
            <person name="Kawachi M."/>
            <person name="Higashiyama T."/>
            <person name="Nozaki H."/>
        </authorList>
    </citation>
    <scope>NUCLEOTIDE SEQUENCE [LARGE SCALE GENOMIC DNA]</scope>
    <source>
        <strain evidence="11 12">NIES-4479</strain>
    </source>
</reference>
<feature type="compositionally biased region" description="Gly residues" evidence="8">
    <location>
        <begin position="1269"/>
        <end position="1280"/>
    </location>
</feature>
<evidence type="ECO:0000259" key="10">
    <source>
        <dbReference type="PROSITE" id="PS50125"/>
    </source>
</evidence>
<feature type="compositionally biased region" description="Low complexity" evidence="8">
    <location>
        <begin position="2027"/>
        <end position="2050"/>
    </location>
</feature>
<dbReference type="PROSITE" id="PS50110">
    <property type="entry name" value="RESPONSE_REGULATORY"/>
    <property type="match status" value="1"/>
</dbReference>
<dbReference type="GO" id="GO:0000166">
    <property type="term" value="F:nucleotide binding"/>
    <property type="evidence" value="ECO:0007669"/>
    <property type="project" value="UniProtKB-KW"/>
</dbReference>
<dbReference type="InterPro" id="IPR001789">
    <property type="entry name" value="Sig_transdc_resp-reg_receiver"/>
</dbReference>
<feature type="region of interest" description="Disordered" evidence="8">
    <location>
        <begin position="1257"/>
        <end position="1280"/>
    </location>
</feature>
<evidence type="ECO:0000259" key="9">
    <source>
        <dbReference type="PROSITE" id="PS50110"/>
    </source>
</evidence>
<feature type="region of interest" description="Disordered" evidence="8">
    <location>
        <begin position="1585"/>
        <end position="1631"/>
    </location>
</feature>
<feature type="compositionally biased region" description="Gly residues" evidence="8">
    <location>
        <begin position="1616"/>
        <end position="1631"/>
    </location>
</feature>
<dbReference type="SUPFAM" id="SSF55073">
    <property type="entry name" value="Nucleotide cyclase"/>
    <property type="match status" value="1"/>
</dbReference>
<dbReference type="GO" id="GO:0001653">
    <property type="term" value="F:peptide receptor activity"/>
    <property type="evidence" value="ECO:0007669"/>
    <property type="project" value="TreeGrafter"/>
</dbReference>
<feature type="region of interest" description="Disordered" evidence="8">
    <location>
        <begin position="1134"/>
        <end position="1240"/>
    </location>
</feature>
<feature type="compositionally biased region" description="Low complexity" evidence="8">
    <location>
        <begin position="691"/>
        <end position="708"/>
    </location>
</feature>
<keyword evidence="4" id="KW-1133">Transmembrane helix</keyword>
<dbReference type="PANTHER" id="PTHR11920">
    <property type="entry name" value="GUANYLYL CYCLASE"/>
    <property type="match status" value="1"/>
</dbReference>
<evidence type="ECO:0000256" key="5">
    <source>
        <dbReference type="ARBA" id="ARBA00023136"/>
    </source>
</evidence>
<comment type="subcellular location">
    <subcellularLocation>
        <location evidence="1">Membrane</location>
    </subcellularLocation>
</comment>
<dbReference type="CDD" id="cd07302">
    <property type="entry name" value="CHD"/>
    <property type="match status" value="1"/>
</dbReference>
<sequence length="2354" mass="226525">MRALLWAAEYDVLEARSGEEALEVIRNCGVLPDLVLLDVTLGGAVSGFEVCLEIRREYSPGELPVVMITCSSLEEDVIRGLAVGANDYLIKPLRNLELMARIKTQLALKRSIRVAAEARVNRSLLGSILPANVIRQLKQGVTLIAQFHQEVTILFSDIRGFTNLATEWPTEQIILMLNNMFTAFDRLCDQMGVYKVETIGDAYMIVSGHDGVEDHAARMLRMAACMLEAVTDMRGFDGRELQIRVGIHTGPAHSGVVGLSRPRYCFFGDTVNTASRMESTGFPMAIQVSESTLRAVTSRPEWAAEFQFVTCGPRDIKGKGTMHTFLLRVGLYDKALAELAAAAAAAAAPKRRAVAEAAAAGGGAAAATAAAATAAAATAAAATAVAETAGNGPAEAAAPPPAAPQSQDGVTAAAAAGPSARRLSACGTLGSTAPAAVNGHWRSQMVAGLAAATAAAEPGGGDLVDMLKYASYRYHHPHMSGVDIVSSAGTSVLVDNGLALLLPSHAMEGSLIDTLDVLQSGAYRLPHAAPSSGGGGGASRAIPGLFSGSMPIAHLPPPSPTRRLAAAAAAAATAGQKAYGSSSSTIAAAAATASARRSVEVCGRGASAAGFWGVAVTSAATSASVAASAIPTGAVDTSGTAGGSSRAGSCGIGADGGAAPYDTRPRAAAAPPPPPAAVQRSRPPSPSLLCASQSPTTAATAVATAVTDGGSGGGGLPSTRTSRDVSSALDEPSLQQYALNPGGGGGAASTATRLLSDVGPIAAAAATAAAAADGLPCARRPNPASLQRSTVRTSAELTAATAAAAAAAAAASNTSADDDANTAAAAAGAAVETSPSPLLGGLDLEGLILAQRSLDVPATRDFSGVATGGGVGSGPGGEGPALPGQMAGWSLLVEACEPVSSAAEATAQGMGNVLSGRMSACDVSQTLGSWVQGGGGGGAAAAAGGTDGRASPLPLAAAMSGLQRLASKTRSDAATPTAAAAAAARAAADGADLVLEPTMAVAAEALAAAVDSALNSDTGEVLQFDSGIASFGGSGGAGGGGGGRGLRANLPLPSMLPASPAPAPLAPAPRSPFSTFRLPEAAAAATSSAAAGVAAGAAQPPPSLLHRTASIGSLMQSPAAAAAAAAAASEQSRLSYERPALGHRSPPPRAAGPSANSGTNSVAGGHMPSSGGGAGSGGGGVNHVSGRRVGGATGPTGPTGPTVDVVNTGAGGLLSPRDAGDKDPWVRPQVGKRPATATGATAAATAATSVFMQRSSAQFFSRETSPPGASGGASGSGSGAGAGVLPSLSSGGGSGGWSLAVAAVHHSGLYAASGSRQRPATAHGLTTATAGRAASTSAAAAAAALRAASSAAAPAAVPALHKSPSMSTAEGAAPPGAAAAAAACVGDDVSCRGPITGTPTRNNPTHRLFSRKSFSYFSAQRHVGGAGGPGGAGGGGVGAGATTSTGGSTPFSNSQTHPGHVPGVLLTSGSGMGGVSIISQGWSNLYDPLCPRPRLSDHYASGDFDEFGGSGGARTPGSLMSPSLGSAVQHWEYCSQPSLTLLTPAHSSNAGAPTATTVGAAAAATTTAADGVVAAAVAAAQPQPVGARGGGGGAQRPALHPSQDQTLSTAAAAGGTADGRNGGRGGGGGGGGGVTTAAVAGGAGGGEGGFDPMFGEMSGVISGHDIAYGSGDGGDRQLAVTAAAAAAITAQQLARSRSLDVGWSGGGVVVAGDSAYSSVYGNSLYGLPASGEAPKPQLRLPAAAVAAVVASTGGGSSRAATVPQSQARSPGSLGRSLDYGYGSPYAFAAAAAPAAEGTPAVEAGLLGGLAALRRVGGVGVGGLCQRVVPDVSQTQLSPEASSSGAVHSPTAGPGGAAGAAARPCTAGAASVPASAAGLLYSRRHSVDVVQRPALVPAAAATAAADATGGRGGPPGSATPFNRWYVAADNAAARPSVQTRGSADQPRRLGPGPFGSPIGALGPAAAAAAAAAAATGQVDGSGGGGGLDIARMLARASELVVLTQSNYSGGGASIDGRPSPAAGGGGTPAHPRGAAAAAEPQREPAPAAGPVPGSGVGGSSAGVAAPATAESAAAAATAADASADAAEEAAEATNAADAAVGLSYSATAGDPHYHHHHPLYHHHHHLLPHHGHHQALPYGLNPAVLVTRLDPVDEGCGSSTAASASSSSLATAAANNNADSSVQNALAGLRVGSAAAADAPMVFRTASATATQRHSADSHVHHHRTPLLPGASSPMAAAAAAAAASGAGASLSSSGLGYRGGGGGGASASSASTSPAATPHQARGASARWDAAVTPASGGAATGSGADAAAAATAAPLPPLASKRSFKSMLKKVKKALRGGSGGGDSGSGGAAHRL</sequence>
<feature type="region of interest" description="Disordered" evidence="8">
    <location>
        <begin position="2331"/>
        <end position="2354"/>
    </location>
</feature>
<dbReference type="Gene3D" id="3.40.50.2300">
    <property type="match status" value="1"/>
</dbReference>
<feature type="region of interest" description="Disordered" evidence="8">
    <location>
        <begin position="2005"/>
        <end position="2061"/>
    </location>
</feature>
<accession>A0A9W6C0J1</accession>
<evidence type="ECO:0000256" key="1">
    <source>
        <dbReference type="ARBA" id="ARBA00004370"/>
    </source>
</evidence>
<protein>
    <recommendedName>
        <fullName evidence="13">Guanylate cyclase</fullName>
    </recommendedName>
</protein>
<dbReference type="InterPro" id="IPR029787">
    <property type="entry name" value="Nucleotide_cyclase"/>
</dbReference>
<evidence type="ECO:0000256" key="7">
    <source>
        <dbReference type="PROSITE-ProRule" id="PRU00169"/>
    </source>
</evidence>
<dbReference type="GO" id="GO:0004383">
    <property type="term" value="F:guanylate cyclase activity"/>
    <property type="evidence" value="ECO:0007669"/>
    <property type="project" value="TreeGrafter"/>
</dbReference>
<dbReference type="PROSITE" id="PS50125">
    <property type="entry name" value="GUANYLATE_CYCLASE_2"/>
    <property type="match status" value="1"/>
</dbReference>
<feature type="compositionally biased region" description="Low complexity" evidence="8">
    <location>
        <begin position="1195"/>
        <end position="1208"/>
    </location>
</feature>
<feature type="region of interest" description="Disordered" evidence="8">
    <location>
        <begin position="1932"/>
        <end position="1955"/>
    </location>
</feature>
<feature type="modified residue" description="4-aspartylphosphate" evidence="7">
    <location>
        <position position="38"/>
    </location>
</feature>
<feature type="compositionally biased region" description="Low complexity" evidence="8">
    <location>
        <begin position="658"/>
        <end position="669"/>
    </location>
</feature>
<proteinExistence type="predicted"/>
<dbReference type="SMART" id="SM00448">
    <property type="entry name" value="REC"/>
    <property type="match status" value="1"/>
</dbReference>
<feature type="compositionally biased region" description="Gly residues" evidence="8">
    <location>
        <begin position="1424"/>
        <end position="1439"/>
    </location>
</feature>
<organism evidence="11 12">
    <name type="scientific">Pleodorina starrii</name>
    <dbReference type="NCBI Taxonomy" id="330485"/>
    <lineage>
        <taxon>Eukaryota</taxon>
        <taxon>Viridiplantae</taxon>
        <taxon>Chlorophyta</taxon>
        <taxon>core chlorophytes</taxon>
        <taxon>Chlorophyceae</taxon>
        <taxon>CS clade</taxon>
        <taxon>Chlamydomonadales</taxon>
        <taxon>Volvocaceae</taxon>
        <taxon>Pleodorina</taxon>
    </lineage>
</organism>
<evidence type="ECO:0000313" key="11">
    <source>
        <dbReference type="EMBL" id="GLC61564.1"/>
    </source>
</evidence>
<feature type="compositionally biased region" description="Gly residues" evidence="8">
    <location>
        <begin position="1170"/>
        <end position="1181"/>
    </location>
</feature>